<protein>
    <submittedName>
        <fullName evidence="2">Uncharacterized protein</fullName>
    </submittedName>
</protein>
<keyword evidence="3" id="KW-1185">Reference proteome</keyword>
<evidence type="ECO:0000313" key="3">
    <source>
        <dbReference type="Proteomes" id="UP001152795"/>
    </source>
</evidence>
<feature type="region of interest" description="Disordered" evidence="1">
    <location>
        <begin position="19"/>
        <end position="61"/>
    </location>
</feature>
<evidence type="ECO:0000256" key="1">
    <source>
        <dbReference type="SAM" id="MobiDB-lite"/>
    </source>
</evidence>
<proteinExistence type="predicted"/>
<gene>
    <name evidence="2" type="ORF">PACLA_8A040463</name>
</gene>
<sequence length="162" mass="18517">MNDSMASLRIDEHEVARCDENVVGGDEFGGPRSWDGDGDADRDPSGDEGDEDQDQEEGGGMWMRRNTFFLQLFKNALGRDQVRAEHQGGCGKFKSKKPQELSWRGIIHLWYKEKGTMVCKCDEKKPKGTDWAMIKHIERTHTDWAYRENTTGTGTPFVFVKR</sequence>
<organism evidence="2 3">
    <name type="scientific">Paramuricea clavata</name>
    <name type="common">Red gorgonian</name>
    <name type="synonym">Violescent sea-whip</name>
    <dbReference type="NCBI Taxonomy" id="317549"/>
    <lineage>
        <taxon>Eukaryota</taxon>
        <taxon>Metazoa</taxon>
        <taxon>Cnidaria</taxon>
        <taxon>Anthozoa</taxon>
        <taxon>Octocorallia</taxon>
        <taxon>Malacalcyonacea</taxon>
        <taxon>Plexauridae</taxon>
        <taxon>Paramuricea</taxon>
    </lineage>
</organism>
<evidence type="ECO:0000313" key="2">
    <source>
        <dbReference type="EMBL" id="CAB3994654.1"/>
    </source>
</evidence>
<name>A0A7D9DUV3_PARCT</name>
<dbReference type="AlphaFoldDB" id="A0A7D9DUV3"/>
<feature type="compositionally biased region" description="Acidic residues" evidence="1">
    <location>
        <begin position="46"/>
        <end position="57"/>
    </location>
</feature>
<accession>A0A7D9DUV3</accession>
<reference evidence="2" key="1">
    <citation type="submission" date="2020-04" db="EMBL/GenBank/DDBJ databases">
        <authorList>
            <person name="Alioto T."/>
            <person name="Alioto T."/>
            <person name="Gomez Garrido J."/>
        </authorList>
    </citation>
    <scope>NUCLEOTIDE SEQUENCE</scope>
    <source>
        <strain evidence="2">A484AB</strain>
    </source>
</reference>
<dbReference type="EMBL" id="CACRXK020002508">
    <property type="protein sequence ID" value="CAB3994654.1"/>
    <property type="molecule type" value="Genomic_DNA"/>
</dbReference>
<comment type="caution">
    <text evidence="2">The sequence shown here is derived from an EMBL/GenBank/DDBJ whole genome shotgun (WGS) entry which is preliminary data.</text>
</comment>
<dbReference type="Proteomes" id="UP001152795">
    <property type="component" value="Unassembled WGS sequence"/>
</dbReference>